<evidence type="ECO:0000256" key="1">
    <source>
        <dbReference type="ARBA" id="ARBA00023157"/>
    </source>
</evidence>
<dbReference type="PROSITE" id="PS50240">
    <property type="entry name" value="TRYPSIN_DOM"/>
    <property type="match status" value="1"/>
</dbReference>
<name>A0A6A4VH39_AMPAM</name>
<feature type="domain" description="Peptidase S1" evidence="3">
    <location>
        <begin position="345"/>
        <end position="546"/>
    </location>
</feature>
<dbReference type="GO" id="GO:0006508">
    <property type="term" value="P:proteolysis"/>
    <property type="evidence" value="ECO:0007669"/>
    <property type="project" value="InterPro"/>
</dbReference>
<dbReference type="PANTHER" id="PTHR24252">
    <property type="entry name" value="ACROSIN-RELATED"/>
    <property type="match status" value="1"/>
</dbReference>
<proteinExistence type="predicted"/>
<dbReference type="AlphaFoldDB" id="A0A6A4VH39"/>
<dbReference type="EMBL" id="VIIS01001942">
    <property type="protein sequence ID" value="KAF0290610.1"/>
    <property type="molecule type" value="Genomic_DNA"/>
</dbReference>
<dbReference type="InterPro" id="IPR043504">
    <property type="entry name" value="Peptidase_S1_PA_chymotrypsin"/>
</dbReference>
<evidence type="ECO:0000259" key="3">
    <source>
        <dbReference type="PROSITE" id="PS50240"/>
    </source>
</evidence>
<feature type="region of interest" description="Disordered" evidence="2">
    <location>
        <begin position="82"/>
        <end position="102"/>
    </location>
</feature>
<dbReference type="OrthoDB" id="414661at2759"/>
<dbReference type="InterPro" id="IPR009003">
    <property type="entry name" value="Peptidase_S1_PA"/>
</dbReference>
<keyword evidence="5" id="KW-1185">Reference proteome</keyword>
<sequence>MPHVTMYVCLFSGRRKRPDSSADGGRCAPAPAVSVLLLPLLLLPLLTSADGSGQQELAQISPNLTLPYLQHLINNARDGRSIYSSHSSQSQIRPSPCISSRSGRRGVCMFVWECVKKGGEPVGICTDRFMFGGCCEMPDELAMTPTAGPQELMTAAASTAHADVDGWTSLLETAGAGTSAEEPATAPLDWPELPQVIPERPSVQENEVGSGPVALTKPWPRPTRPTRPTRPPPASITFPSTTTEAVPSTTQTSTSTASTSTAAALLETAASQSSAPSVQWVNVQDTLPDPGGDLPAADHHHNNHNHHHYHQSDHHHSDNHRSDYYHRSAADEGHATRRSRKSCRIVGGKNAPFGSFPWQVSVRRTSFFGLSTTHRCGGALLNEQWVATAGHCVDDLVLSQIRIRVGEYDFGSVQEPFPYQERNAAGKFVHPKYNFYSFEYDLALVKLERPVDLAPNVHPICLPGNDDRLVGENATVTGWGRLSEGGTLPSILQQGDSGGPLQVRGKDGRWFLAGIISWGIGCAEPNLPGVCTRISKFTDWVLKKVATE</sequence>
<dbReference type="InterPro" id="IPR001254">
    <property type="entry name" value="Trypsin_dom"/>
</dbReference>
<feature type="compositionally biased region" description="Basic and acidic residues" evidence="2">
    <location>
        <begin position="310"/>
        <end position="322"/>
    </location>
</feature>
<dbReference type="GO" id="GO:0004252">
    <property type="term" value="F:serine-type endopeptidase activity"/>
    <property type="evidence" value="ECO:0007669"/>
    <property type="project" value="InterPro"/>
</dbReference>
<protein>
    <submittedName>
        <fullName evidence="4">Serine proteinase stubble</fullName>
    </submittedName>
</protein>
<dbReference type="Gene3D" id="2.40.10.10">
    <property type="entry name" value="Trypsin-like serine proteases"/>
    <property type="match status" value="3"/>
</dbReference>
<dbReference type="CDD" id="cd00190">
    <property type="entry name" value="Tryp_SPc"/>
    <property type="match status" value="1"/>
</dbReference>
<accession>A0A6A4VH39</accession>
<feature type="compositionally biased region" description="Low complexity" evidence="2">
    <location>
        <begin position="82"/>
        <end position="96"/>
    </location>
</feature>
<feature type="region of interest" description="Disordered" evidence="2">
    <location>
        <begin position="283"/>
        <end position="322"/>
    </location>
</feature>
<feature type="compositionally biased region" description="Low complexity" evidence="2">
    <location>
        <begin position="248"/>
        <end position="260"/>
    </location>
</feature>
<dbReference type="PANTHER" id="PTHR24252:SF8">
    <property type="entry name" value="ACROSIN"/>
    <property type="match status" value="1"/>
</dbReference>
<organism evidence="4 5">
    <name type="scientific">Amphibalanus amphitrite</name>
    <name type="common">Striped barnacle</name>
    <name type="synonym">Balanus amphitrite</name>
    <dbReference type="NCBI Taxonomy" id="1232801"/>
    <lineage>
        <taxon>Eukaryota</taxon>
        <taxon>Metazoa</taxon>
        <taxon>Ecdysozoa</taxon>
        <taxon>Arthropoda</taxon>
        <taxon>Crustacea</taxon>
        <taxon>Multicrustacea</taxon>
        <taxon>Cirripedia</taxon>
        <taxon>Thoracica</taxon>
        <taxon>Thoracicalcarea</taxon>
        <taxon>Balanomorpha</taxon>
        <taxon>Balanoidea</taxon>
        <taxon>Balanidae</taxon>
        <taxon>Amphibalaninae</taxon>
        <taxon>Amphibalanus</taxon>
    </lineage>
</organism>
<gene>
    <name evidence="4" type="primary">Sb_6</name>
    <name evidence="4" type="ORF">FJT64_001194</name>
</gene>
<feature type="region of interest" description="Disordered" evidence="2">
    <location>
        <begin position="202"/>
        <end position="260"/>
    </location>
</feature>
<dbReference type="SMART" id="SM00020">
    <property type="entry name" value="Tryp_SPc"/>
    <property type="match status" value="1"/>
</dbReference>
<reference evidence="4 5" key="1">
    <citation type="submission" date="2019-07" db="EMBL/GenBank/DDBJ databases">
        <title>Draft genome assembly of a fouling barnacle, Amphibalanus amphitrite (Darwin, 1854): The first reference genome for Thecostraca.</title>
        <authorList>
            <person name="Kim W."/>
        </authorList>
    </citation>
    <scope>NUCLEOTIDE SEQUENCE [LARGE SCALE GENOMIC DNA]</scope>
    <source>
        <strain evidence="4">SNU_AA5</strain>
        <tissue evidence="4">Soma without cirri and trophi</tissue>
    </source>
</reference>
<comment type="caution">
    <text evidence="4">The sequence shown here is derived from an EMBL/GenBank/DDBJ whole genome shotgun (WGS) entry which is preliminary data.</text>
</comment>
<dbReference type="Pfam" id="PF00089">
    <property type="entry name" value="Trypsin"/>
    <property type="match status" value="1"/>
</dbReference>
<evidence type="ECO:0000313" key="5">
    <source>
        <dbReference type="Proteomes" id="UP000440578"/>
    </source>
</evidence>
<dbReference type="FunFam" id="2.40.10.10:FF:000068">
    <property type="entry name" value="transmembrane protease serine 2"/>
    <property type="match status" value="1"/>
</dbReference>
<dbReference type="Proteomes" id="UP000440578">
    <property type="component" value="Unassembled WGS sequence"/>
</dbReference>
<evidence type="ECO:0000256" key="2">
    <source>
        <dbReference type="SAM" id="MobiDB-lite"/>
    </source>
</evidence>
<dbReference type="PRINTS" id="PR00722">
    <property type="entry name" value="CHYMOTRYPSIN"/>
</dbReference>
<keyword evidence="1" id="KW-1015">Disulfide bond</keyword>
<feature type="compositionally biased region" description="Pro residues" evidence="2">
    <location>
        <begin position="219"/>
        <end position="234"/>
    </location>
</feature>
<evidence type="ECO:0000313" key="4">
    <source>
        <dbReference type="EMBL" id="KAF0290610.1"/>
    </source>
</evidence>
<dbReference type="InterPro" id="IPR001314">
    <property type="entry name" value="Peptidase_S1A"/>
</dbReference>
<feature type="compositionally biased region" description="Polar residues" evidence="2">
    <location>
        <begin position="237"/>
        <end position="247"/>
    </location>
</feature>
<dbReference type="SUPFAM" id="SSF50494">
    <property type="entry name" value="Trypsin-like serine proteases"/>
    <property type="match status" value="1"/>
</dbReference>